<organism evidence="1 2">
    <name type="scientific">Thelonectria olida</name>
    <dbReference type="NCBI Taxonomy" id="1576542"/>
    <lineage>
        <taxon>Eukaryota</taxon>
        <taxon>Fungi</taxon>
        <taxon>Dikarya</taxon>
        <taxon>Ascomycota</taxon>
        <taxon>Pezizomycotina</taxon>
        <taxon>Sordariomycetes</taxon>
        <taxon>Hypocreomycetidae</taxon>
        <taxon>Hypocreales</taxon>
        <taxon>Nectriaceae</taxon>
        <taxon>Thelonectria</taxon>
    </lineage>
</organism>
<dbReference type="OrthoDB" id="5986190at2759"/>
<evidence type="ECO:0000313" key="1">
    <source>
        <dbReference type="EMBL" id="KAH6881072.1"/>
    </source>
</evidence>
<dbReference type="PANTHER" id="PTHR35205">
    <property type="entry name" value="NB-ARC AND TPR DOMAIN PROTEIN"/>
    <property type="match status" value="1"/>
</dbReference>
<comment type="caution">
    <text evidence="1">The sequence shown here is derived from an EMBL/GenBank/DDBJ whole genome shotgun (WGS) entry which is preliminary data.</text>
</comment>
<dbReference type="SUPFAM" id="SSF52540">
    <property type="entry name" value="P-loop containing nucleoside triphosphate hydrolases"/>
    <property type="match status" value="1"/>
</dbReference>
<dbReference type="AlphaFoldDB" id="A0A9P8VYW5"/>
<dbReference type="InterPro" id="IPR027417">
    <property type="entry name" value="P-loop_NTPase"/>
</dbReference>
<accession>A0A9P8VYW5</accession>
<dbReference type="PANTHER" id="PTHR35205:SF1">
    <property type="entry name" value="ZU5 DOMAIN-CONTAINING PROTEIN"/>
    <property type="match status" value="1"/>
</dbReference>
<sequence>MRRPTCSVFWVHADNETTFTQDYKSIAKKLGLDGALNGEDLLASVREHLESEPQWLLVLDNADQLGLFGVGLAAETTKNLYNYIPRGPTGTVLWTSQDERIVGTLVGPRRGIEVSRMAPDEAMTLLETARHRSTGDDEQQDASALLEELQRLPLAICQAGAYIRSALLPIREYLAKLAEEEDRWRILKETEMNRHRRPDVPNSVLETWSISVARMRQESELAYRLIHVLVYIVRLSIAHKLNRSESRRLGIGCWTIGARLHEPSGHDFGSGPHAETRS</sequence>
<protein>
    <submittedName>
        <fullName evidence="1">Uncharacterized protein</fullName>
    </submittedName>
</protein>
<keyword evidence="2" id="KW-1185">Reference proteome</keyword>
<gene>
    <name evidence="1" type="ORF">B0T10DRAFT_140315</name>
</gene>
<proteinExistence type="predicted"/>
<dbReference type="EMBL" id="JAGPYM010000024">
    <property type="protein sequence ID" value="KAH6881072.1"/>
    <property type="molecule type" value="Genomic_DNA"/>
</dbReference>
<dbReference type="Proteomes" id="UP000777438">
    <property type="component" value="Unassembled WGS sequence"/>
</dbReference>
<evidence type="ECO:0000313" key="2">
    <source>
        <dbReference type="Proteomes" id="UP000777438"/>
    </source>
</evidence>
<dbReference type="Gene3D" id="3.40.50.300">
    <property type="entry name" value="P-loop containing nucleotide triphosphate hydrolases"/>
    <property type="match status" value="1"/>
</dbReference>
<name>A0A9P8VYW5_9HYPO</name>
<reference evidence="1 2" key="1">
    <citation type="journal article" date="2021" name="Nat. Commun.">
        <title>Genetic determinants of endophytism in the Arabidopsis root mycobiome.</title>
        <authorList>
            <person name="Mesny F."/>
            <person name="Miyauchi S."/>
            <person name="Thiergart T."/>
            <person name="Pickel B."/>
            <person name="Atanasova L."/>
            <person name="Karlsson M."/>
            <person name="Huettel B."/>
            <person name="Barry K.W."/>
            <person name="Haridas S."/>
            <person name="Chen C."/>
            <person name="Bauer D."/>
            <person name="Andreopoulos W."/>
            <person name="Pangilinan J."/>
            <person name="LaButti K."/>
            <person name="Riley R."/>
            <person name="Lipzen A."/>
            <person name="Clum A."/>
            <person name="Drula E."/>
            <person name="Henrissat B."/>
            <person name="Kohler A."/>
            <person name="Grigoriev I.V."/>
            <person name="Martin F.M."/>
            <person name="Hacquard S."/>
        </authorList>
    </citation>
    <scope>NUCLEOTIDE SEQUENCE [LARGE SCALE GENOMIC DNA]</scope>
    <source>
        <strain evidence="1 2">MPI-CAGE-CH-0241</strain>
    </source>
</reference>